<accession>A0ACC0DCD6</accession>
<name>A0ACC0DCD6_9PEZI</name>
<evidence type="ECO:0000313" key="1">
    <source>
        <dbReference type="EMBL" id="KAI6090418.1"/>
    </source>
</evidence>
<dbReference type="Proteomes" id="UP001497680">
    <property type="component" value="Unassembled WGS sequence"/>
</dbReference>
<comment type="caution">
    <text evidence="1">The sequence shown here is derived from an EMBL/GenBank/DDBJ whole genome shotgun (WGS) entry which is preliminary data.</text>
</comment>
<gene>
    <name evidence="1" type="ORF">F4821DRAFT_275079</name>
</gene>
<reference evidence="1 2" key="1">
    <citation type="journal article" date="2022" name="New Phytol.">
        <title>Ecological generalism drives hyperdiversity of secondary metabolite gene clusters in xylarialean endophytes.</title>
        <authorList>
            <person name="Franco M.E.E."/>
            <person name="Wisecaver J.H."/>
            <person name="Arnold A.E."/>
            <person name="Ju Y.M."/>
            <person name="Slot J.C."/>
            <person name="Ahrendt S."/>
            <person name="Moore L.P."/>
            <person name="Eastman K.E."/>
            <person name="Scott K."/>
            <person name="Konkel Z."/>
            <person name="Mondo S.J."/>
            <person name="Kuo A."/>
            <person name="Hayes R.D."/>
            <person name="Haridas S."/>
            <person name="Andreopoulos B."/>
            <person name="Riley R."/>
            <person name="LaButti K."/>
            <person name="Pangilinan J."/>
            <person name="Lipzen A."/>
            <person name="Amirebrahimi M."/>
            <person name="Yan J."/>
            <person name="Adam C."/>
            <person name="Keymanesh K."/>
            <person name="Ng V."/>
            <person name="Louie K."/>
            <person name="Northen T."/>
            <person name="Drula E."/>
            <person name="Henrissat B."/>
            <person name="Hsieh H.M."/>
            <person name="Youens-Clark K."/>
            <person name="Lutzoni F."/>
            <person name="Miadlikowska J."/>
            <person name="Eastwood D.C."/>
            <person name="Hamelin R.C."/>
            <person name="Grigoriev I.V."/>
            <person name="U'Ren J.M."/>
        </authorList>
    </citation>
    <scope>NUCLEOTIDE SEQUENCE [LARGE SCALE GENOMIC DNA]</scope>
    <source>
        <strain evidence="1 2">ER1909</strain>
    </source>
</reference>
<keyword evidence="2" id="KW-1185">Reference proteome</keyword>
<evidence type="ECO:0000313" key="2">
    <source>
        <dbReference type="Proteomes" id="UP001497680"/>
    </source>
</evidence>
<proteinExistence type="predicted"/>
<dbReference type="EMBL" id="MU394291">
    <property type="protein sequence ID" value="KAI6090418.1"/>
    <property type="molecule type" value="Genomic_DNA"/>
</dbReference>
<protein>
    <submittedName>
        <fullName evidence="1">Uncharacterized protein</fullName>
    </submittedName>
</protein>
<organism evidence="1 2">
    <name type="scientific">Hypoxylon rubiginosum</name>
    <dbReference type="NCBI Taxonomy" id="110542"/>
    <lineage>
        <taxon>Eukaryota</taxon>
        <taxon>Fungi</taxon>
        <taxon>Dikarya</taxon>
        <taxon>Ascomycota</taxon>
        <taxon>Pezizomycotina</taxon>
        <taxon>Sordariomycetes</taxon>
        <taxon>Xylariomycetidae</taxon>
        <taxon>Xylariales</taxon>
        <taxon>Hypoxylaceae</taxon>
        <taxon>Hypoxylon</taxon>
    </lineage>
</organism>
<sequence>MAAIVFPEEVDGPFSQSRRVYIAFVFVSYGNGGGNQSFWSVNKPGRDSKTEVYSHAERALYSLKLQLRTRTRLAVQRTESPCFPEFRHDQWRSDWDWSGRGVNIYMFKDNGSEYGLSWPEVEDMIRKHWGSWEGTWNIWTKETKASEGGSWDESGKGG</sequence>